<proteinExistence type="predicted"/>
<comment type="caution">
    <text evidence="1">The sequence shown here is derived from an EMBL/GenBank/DDBJ whole genome shotgun (WGS) entry which is preliminary data.</text>
</comment>
<reference evidence="1 2" key="1">
    <citation type="journal article" date="2023" name="Commun. Biol.">
        <title>Genome analysis of Parmales, the sister group of diatoms, reveals the evolutionary specialization of diatoms from phago-mixotrophs to photoautotrophs.</title>
        <authorList>
            <person name="Ban H."/>
            <person name="Sato S."/>
            <person name="Yoshikawa S."/>
            <person name="Yamada K."/>
            <person name="Nakamura Y."/>
            <person name="Ichinomiya M."/>
            <person name="Sato N."/>
            <person name="Blanc-Mathieu R."/>
            <person name="Endo H."/>
            <person name="Kuwata A."/>
            <person name="Ogata H."/>
        </authorList>
    </citation>
    <scope>NUCLEOTIDE SEQUENCE [LARGE SCALE GENOMIC DNA]</scope>
</reference>
<dbReference type="Proteomes" id="UP001165060">
    <property type="component" value="Unassembled WGS sequence"/>
</dbReference>
<evidence type="ECO:0000313" key="1">
    <source>
        <dbReference type="EMBL" id="GMI33749.1"/>
    </source>
</evidence>
<gene>
    <name evidence="1" type="ORF">TeGR_g7853</name>
</gene>
<dbReference type="EMBL" id="BRYB01006120">
    <property type="protein sequence ID" value="GMI33749.1"/>
    <property type="molecule type" value="Genomic_DNA"/>
</dbReference>
<accession>A0ABQ6MVR2</accession>
<evidence type="ECO:0000313" key="2">
    <source>
        <dbReference type="Proteomes" id="UP001165060"/>
    </source>
</evidence>
<organism evidence="1 2">
    <name type="scientific">Tetraparma gracilis</name>
    <dbReference type="NCBI Taxonomy" id="2962635"/>
    <lineage>
        <taxon>Eukaryota</taxon>
        <taxon>Sar</taxon>
        <taxon>Stramenopiles</taxon>
        <taxon>Ochrophyta</taxon>
        <taxon>Bolidophyceae</taxon>
        <taxon>Parmales</taxon>
        <taxon>Triparmaceae</taxon>
        <taxon>Tetraparma</taxon>
    </lineage>
</organism>
<name>A0ABQ6MVR2_9STRA</name>
<sequence>ILTLPFLAAKRRQAQQTFLSLPEKERTSVLTEQHAVAERVKTVSFNYLASLSEASSSLSYLHRQLELDVLRAGQPGEHEGRAIGALHQCPGGLREMLKIVCGAVCGSWRALEADVLGSAGGVGDDDVAAVAADCLELQTSALVLCVAVFGAEPGSNIQEAAFIVKEEMIK</sequence>
<keyword evidence="2" id="KW-1185">Reference proteome</keyword>
<protein>
    <submittedName>
        <fullName evidence="1">Uncharacterized protein</fullName>
    </submittedName>
</protein>
<feature type="non-terminal residue" evidence="1">
    <location>
        <position position="1"/>
    </location>
</feature>